<dbReference type="GO" id="GO:0003676">
    <property type="term" value="F:nucleic acid binding"/>
    <property type="evidence" value="ECO:0007669"/>
    <property type="project" value="InterPro"/>
</dbReference>
<dbReference type="InterPro" id="IPR014919">
    <property type="entry name" value="XisH"/>
</dbReference>
<dbReference type="SUPFAM" id="SSF52980">
    <property type="entry name" value="Restriction endonuclease-like"/>
    <property type="match status" value="1"/>
</dbReference>
<comment type="caution">
    <text evidence="1">The sequence shown here is derived from an EMBL/GenBank/DDBJ whole genome shotgun (WGS) entry which is preliminary data.</text>
</comment>
<accession>A0A947DJG1</accession>
<evidence type="ECO:0000313" key="1">
    <source>
        <dbReference type="EMBL" id="MBT9317490.1"/>
    </source>
</evidence>
<dbReference type="InterPro" id="IPR011856">
    <property type="entry name" value="tRNA_endonuc-like_dom_sf"/>
</dbReference>
<dbReference type="EMBL" id="JADOES010000048">
    <property type="protein sequence ID" value="MBT9317490.1"/>
    <property type="molecule type" value="Genomic_DNA"/>
</dbReference>
<keyword evidence="2" id="KW-1185">Reference proteome</keyword>
<dbReference type="Pfam" id="PF08814">
    <property type="entry name" value="XisH"/>
    <property type="match status" value="1"/>
</dbReference>
<dbReference type="CDD" id="cd22366">
    <property type="entry name" value="XisH-like"/>
    <property type="match status" value="1"/>
</dbReference>
<dbReference type="InterPro" id="IPR011335">
    <property type="entry name" value="Restrct_endonuc-II-like"/>
</dbReference>
<organism evidence="1 2">
    <name type="scientific">Leptothoe spongobia TAU-MAC 1115</name>
    <dbReference type="NCBI Taxonomy" id="1967444"/>
    <lineage>
        <taxon>Bacteria</taxon>
        <taxon>Bacillati</taxon>
        <taxon>Cyanobacteriota</taxon>
        <taxon>Cyanophyceae</taxon>
        <taxon>Nodosilineales</taxon>
        <taxon>Cymatolegaceae</taxon>
        <taxon>Leptothoe</taxon>
        <taxon>Leptothoe spongobia</taxon>
    </lineage>
</organism>
<dbReference type="Proteomes" id="UP000717364">
    <property type="component" value="Unassembled WGS sequence"/>
</dbReference>
<reference evidence="1" key="1">
    <citation type="submission" date="2020-11" db="EMBL/GenBank/DDBJ databases">
        <authorList>
            <person name="Konstantinou D."/>
            <person name="Gkelis S."/>
            <person name="Popin R."/>
            <person name="Fewer D."/>
            <person name="Sivonen K."/>
        </authorList>
    </citation>
    <scope>NUCLEOTIDE SEQUENCE</scope>
    <source>
        <strain evidence="1">TAU-MAC 1115</strain>
    </source>
</reference>
<reference evidence="1" key="2">
    <citation type="journal article" date="2021" name="Mar. Drugs">
        <title>Genome Reduction and Secondary Metabolism of the Marine Sponge-Associated Cyanobacterium Leptothoe.</title>
        <authorList>
            <person name="Konstantinou D."/>
            <person name="Popin R.V."/>
            <person name="Fewer D.P."/>
            <person name="Sivonen K."/>
            <person name="Gkelis S."/>
        </authorList>
    </citation>
    <scope>NUCLEOTIDE SEQUENCE</scope>
    <source>
        <strain evidence="1">TAU-MAC 1115</strain>
    </source>
</reference>
<protein>
    <submittedName>
        <fullName evidence="1">XisH family protein</fullName>
    </submittedName>
</protein>
<sequence>MGKDVFHYAVKAALQKDGWTVTHDPYGLAIGGVEMYIDLGAKQLIGAEREGRKIAVEIKSFIGTSPISEFHTAHGQFIDYQYALEEEEPERILYLAVPEKTYTTFFSLKFIQTAIKRSQLRLLVYNPDEEIIVLWH</sequence>
<dbReference type="RefSeq" id="WP_215610553.1">
    <property type="nucleotide sequence ID" value="NZ_JADOES010000048.1"/>
</dbReference>
<dbReference type="Gene3D" id="3.40.1350.10">
    <property type="match status" value="1"/>
</dbReference>
<evidence type="ECO:0000313" key="2">
    <source>
        <dbReference type="Proteomes" id="UP000717364"/>
    </source>
</evidence>
<dbReference type="AlphaFoldDB" id="A0A947DJG1"/>
<proteinExistence type="predicted"/>
<name>A0A947DJG1_9CYAN</name>
<gene>
    <name evidence="1" type="ORF">IXB50_18870</name>
</gene>